<dbReference type="EMBL" id="JAAXQQ010000005">
    <property type="protein sequence ID" value="MBY3065087.1"/>
    <property type="molecule type" value="Genomic_DNA"/>
</dbReference>
<organism evidence="2 3">
    <name type="scientific">Rhizobium laguerreae</name>
    <dbReference type="NCBI Taxonomy" id="1076926"/>
    <lineage>
        <taxon>Bacteria</taxon>
        <taxon>Pseudomonadati</taxon>
        <taxon>Pseudomonadota</taxon>
        <taxon>Alphaproteobacteria</taxon>
        <taxon>Hyphomicrobiales</taxon>
        <taxon>Rhizobiaceae</taxon>
        <taxon>Rhizobium/Agrobacterium group</taxon>
        <taxon>Rhizobium</taxon>
    </lineage>
</organism>
<evidence type="ECO:0000313" key="2">
    <source>
        <dbReference type="EMBL" id="MBY3065087.1"/>
    </source>
</evidence>
<gene>
    <name evidence="2" type="ORF">HFO74_16900</name>
</gene>
<dbReference type="AlphaFoldDB" id="A0A1S9GW23"/>
<accession>A0A1S9GW23</accession>
<keyword evidence="1" id="KW-0472">Membrane</keyword>
<feature type="transmembrane region" description="Helical" evidence="1">
    <location>
        <begin position="7"/>
        <end position="27"/>
    </location>
</feature>
<dbReference type="Proteomes" id="UP000758022">
    <property type="component" value="Unassembled WGS sequence"/>
</dbReference>
<feature type="transmembrane region" description="Helical" evidence="1">
    <location>
        <begin position="68"/>
        <end position="92"/>
    </location>
</feature>
<protein>
    <recommendedName>
        <fullName evidence="4">Transmembrane protein</fullName>
    </recommendedName>
</protein>
<evidence type="ECO:0000313" key="3">
    <source>
        <dbReference type="Proteomes" id="UP000758022"/>
    </source>
</evidence>
<sequence length="100" mass="11942">MSTEEQVQLWFGFFVFGAFCAHSWYWYIRSFIFYYKNGFDFSEDFGPKMSEFDDDDRFTAKPKEKFLIIWPLFVFMTSLFSLLLFLTLMGVLKPCIGCGR</sequence>
<keyword evidence="1" id="KW-0812">Transmembrane</keyword>
<comment type="caution">
    <text evidence="2">The sequence shown here is derived from an EMBL/GenBank/DDBJ whole genome shotgun (WGS) entry which is preliminary data.</text>
</comment>
<name>A0A1S9GW23_9HYPH</name>
<evidence type="ECO:0008006" key="4">
    <source>
        <dbReference type="Google" id="ProtNLM"/>
    </source>
</evidence>
<evidence type="ECO:0000256" key="1">
    <source>
        <dbReference type="SAM" id="Phobius"/>
    </source>
</evidence>
<reference evidence="2" key="1">
    <citation type="submission" date="2020-04" db="EMBL/GenBank/DDBJ databases">
        <title>Global-level population genomics supports evidence of horizontal gene transfer on evolution of Rhizobia in Lentils.</title>
        <authorList>
            <person name="Gai Y."/>
            <person name="Cook D."/>
            <person name="Riely B."/>
        </authorList>
    </citation>
    <scope>NUCLEOTIDE SEQUENCE</scope>
    <source>
        <strain evidence="2">TLR9</strain>
    </source>
</reference>
<proteinExistence type="predicted"/>
<keyword evidence="1" id="KW-1133">Transmembrane helix</keyword>